<dbReference type="InterPro" id="IPR045455">
    <property type="entry name" value="NrS-1_pol-like_helicase"/>
</dbReference>
<sequence>MAQLMRDIAALPVWVAWREDTTQQGRSAKVPYHATAGERASATDPGTWGTRPQAEHRARPGGKLLRGGRKGGIGLVLGPLPAPHDVWVLGFDLDSSRDATTGCLEPWAQDVVNLIPSRWEVSPSQTGVKSVFTVAAADMPAILQALGLDAGKQRYGRQWRRGRETHGPAIELYCRYRYFTVTGAHVAGTPEDIGAVPLDAILHVIRVAGPGLEGPRQTDRSRSGRAFGIACRIHRDMGSRADFEKAVAEDDELAAWAVDAREVDRAWRNSEGQFAPTEDGVALAFAAWHADDLRYCHETGEWLVWTGSRWASEKTRLAFDWARGVTREIGGDKNGRAAFVSGVERFAQADRNFATTVAALDRDPWLLGTPGGTVDLRTGIMRVARQEDFITKHTAVEPHAAEGFDPDLYCPVWMDTLRQVTLDDTPLIDFLQQWFGYSLSGDTREQRFVFIHGEGGNGKGIIANTIGDVLGDYCTNIAPETLTVSSGERHSTDIARLRGARMARSSETEEGKRWAENLIKGVTGGDVMTARLMRQDNFEFKPQFKLTVIGNNKPSLSKVDEAMRRRIIVIPFLYKPENPDRTLAGRLRAEWPGILRWVIEGCLAWQRHGLIVPPIATQATETYFVEQDRVARWIAECCETGPDLKDTRESLFESWQQFERDDGTRPAERTGLGELMTSLAKRGFPEWRTKGARRGRRGIRAHTSTHADPNPWGDGGDG</sequence>
<dbReference type="NCBIfam" id="TIGR01613">
    <property type="entry name" value="primase_Cterm"/>
    <property type="match status" value="1"/>
</dbReference>
<dbReference type="InterPro" id="IPR027417">
    <property type="entry name" value="P-loop_NTPase"/>
</dbReference>
<dbReference type="EMBL" id="AP025637">
    <property type="protein sequence ID" value="BDG71756.1"/>
    <property type="molecule type" value="Genomic_DNA"/>
</dbReference>
<dbReference type="Pfam" id="PF08706">
    <property type="entry name" value="D5_N"/>
    <property type="match status" value="1"/>
</dbReference>
<reference evidence="6 7" key="1">
    <citation type="journal article" date="2016" name="Microbes Environ.">
        <title>Phylogenetically diverse aerobic anoxygenic phototrophic bacteria isolated from epilithic biofilms in Tama river, Japan.</title>
        <authorList>
            <person name="Hirose S."/>
            <person name="Matsuura K."/>
            <person name="Haruta S."/>
        </authorList>
    </citation>
    <scope>NUCLEOTIDE SEQUENCE [LARGE SCALE GENOMIC DNA]</scope>
    <source>
        <strain evidence="6 7">S08</strain>
    </source>
</reference>
<keyword evidence="3" id="KW-0067">ATP-binding</keyword>
<keyword evidence="7" id="KW-1185">Reference proteome</keyword>
<evidence type="ECO:0000259" key="5">
    <source>
        <dbReference type="PROSITE" id="PS51206"/>
    </source>
</evidence>
<evidence type="ECO:0000313" key="6">
    <source>
        <dbReference type="EMBL" id="BDG71756.1"/>
    </source>
</evidence>
<feature type="region of interest" description="Disordered" evidence="4">
    <location>
        <begin position="35"/>
        <end position="64"/>
    </location>
</feature>
<feature type="compositionally biased region" description="Basic residues" evidence="4">
    <location>
        <begin position="690"/>
        <end position="700"/>
    </location>
</feature>
<evidence type="ECO:0000313" key="7">
    <source>
        <dbReference type="Proteomes" id="UP000831327"/>
    </source>
</evidence>
<dbReference type="SMART" id="SM00885">
    <property type="entry name" value="D5_N"/>
    <property type="match status" value="1"/>
</dbReference>
<dbReference type="PANTHER" id="PTHR35372:SF2">
    <property type="entry name" value="SF3 HELICASE DOMAIN-CONTAINING PROTEIN"/>
    <property type="match status" value="1"/>
</dbReference>
<dbReference type="Proteomes" id="UP000831327">
    <property type="component" value="Chromosome"/>
</dbReference>
<dbReference type="InterPro" id="IPR051620">
    <property type="entry name" value="ORF904-like_C"/>
</dbReference>
<dbReference type="Gene3D" id="3.40.50.300">
    <property type="entry name" value="P-loop containing nucleotide triphosphate hydrolases"/>
    <property type="match status" value="1"/>
</dbReference>
<evidence type="ECO:0000256" key="4">
    <source>
        <dbReference type="SAM" id="MobiDB-lite"/>
    </source>
</evidence>
<accession>A0ABM8HZ09</accession>
<dbReference type="PANTHER" id="PTHR35372">
    <property type="entry name" value="ATP BINDING PROTEIN-RELATED"/>
    <property type="match status" value="1"/>
</dbReference>
<evidence type="ECO:0000256" key="1">
    <source>
        <dbReference type="ARBA" id="ARBA00022741"/>
    </source>
</evidence>
<dbReference type="Pfam" id="PF19263">
    <property type="entry name" value="DUF5906"/>
    <property type="match status" value="1"/>
</dbReference>
<evidence type="ECO:0000256" key="3">
    <source>
        <dbReference type="ARBA" id="ARBA00022840"/>
    </source>
</evidence>
<feature type="domain" description="SF3 helicase" evidence="5">
    <location>
        <begin position="426"/>
        <end position="585"/>
    </location>
</feature>
<evidence type="ECO:0000256" key="2">
    <source>
        <dbReference type="ARBA" id="ARBA00022801"/>
    </source>
</evidence>
<proteinExistence type="predicted"/>
<organism evidence="6 7">
    <name type="scientific">Roseomonas fluvialis</name>
    <dbReference type="NCBI Taxonomy" id="1750527"/>
    <lineage>
        <taxon>Bacteria</taxon>
        <taxon>Pseudomonadati</taxon>
        <taxon>Pseudomonadota</taxon>
        <taxon>Alphaproteobacteria</taxon>
        <taxon>Acetobacterales</taxon>
        <taxon>Roseomonadaceae</taxon>
        <taxon>Roseomonas</taxon>
    </lineage>
</organism>
<dbReference type="PROSITE" id="PS51206">
    <property type="entry name" value="SF3_HELICASE_1"/>
    <property type="match status" value="1"/>
</dbReference>
<dbReference type="InterPro" id="IPR014015">
    <property type="entry name" value="Helicase_SF3_DNA-vir"/>
</dbReference>
<keyword evidence="1" id="KW-0547">Nucleotide-binding</keyword>
<feature type="region of interest" description="Disordered" evidence="4">
    <location>
        <begin position="690"/>
        <end position="718"/>
    </location>
</feature>
<dbReference type="InterPro" id="IPR014818">
    <property type="entry name" value="Phage/plasmid_primase_P4_C"/>
</dbReference>
<dbReference type="InterPro" id="IPR006500">
    <property type="entry name" value="Helicase_put_C_phage/plasmid"/>
</dbReference>
<gene>
    <name evidence="6" type="ORF">Rmf_16850</name>
</gene>
<dbReference type="SUPFAM" id="SSF52540">
    <property type="entry name" value="P-loop containing nucleoside triphosphate hydrolases"/>
    <property type="match status" value="1"/>
</dbReference>
<protein>
    <recommendedName>
        <fullName evidence="5">SF3 helicase domain-containing protein</fullName>
    </recommendedName>
</protein>
<name>A0ABM8HZ09_9PROT</name>
<keyword evidence="2" id="KW-0378">Hydrolase</keyword>